<evidence type="ECO:0000256" key="6">
    <source>
        <dbReference type="ARBA" id="ARBA00031700"/>
    </source>
</evidence>
<evidence type="ECO:0000256" key="7">
    <source>
        <dbReference type="ARBA" id="ARBA00032957"/>
    </source>
</evidence>
<keyword evidence="3 8" id="KW-0812">Transmembrane</keyword>
<comment type="similarity">
    <text evidence="2">Belongs to the nurim family.</text>
</comment>
<evidence type="ECO:0000256" key="8">
    <source>
        <dbReference type="SAM" id="Phobius"/>
    </source>
</evidence>
<comment type="caution">
    <text evidence="9">The sequence shown here is derived from an EMBL/GenBank/DDBJ whole genome shotgun (WGS) entry which is preliminary data.</text>
</comment>
<protein>
    <recommendedName>
        <fullName evidence="7">Nuclear envelope membrane protein</fullName>
    </recommendedName>
    <alternativeName>
        <fullName evidence="6">Nuclear rim protein</fullName>
    </alternativeName>
</protein>
<name>A0AAD8E2X7_DIPPU</name>
<feature type="transmembrane region" description="Helical" evidence="8">
    <location>
        <begin position="55"/>
        <end position="75"/>
    </location>
</feature>
<organism evidence="9 10">
    <name type="scientific">Diploptera punctata</name>
    <name type="common">Pacific beetle cockroach</name>
    <dbReference type="NCBI Taxonomy" id="6984"/>
    <lineage>
        <taxon>Eukaryota</taxon>
        <taxon>Metazoa</taxon>
        <taxon>Ecdysozoa</taxon>
        <taxon>Arthropoda</taxon>
        <taxon>Hexapoda</taxon>
        <taxon>Insecta</taxon>
        <taxon>Pterygota</taxon>
        <taxon>Neoptera</taxon>
        <taxon>Polyneoptera</taxon>
        <taxon>Dictyoptera</taxon>
        <taxon>Blattodea</taxon>
        <taxon>Blaberoidea</taxon>
        <taxon>Blaberidae</taxon>
        <taxon>Diplopterinae</taxon>
        <taxon>Diploptera</taxon>
    </lineage>
</organism>
<dbReference type="PANTHER" id="PTHR31040">
    <property type="entry name" value="NURIM"/>
    <property type="match status" value="1"/>
</dbReference>
<dbReference type="PROSITE" id="PS51257">
    <property type="entry name" value="PROKAR_LIPOPROTEIN"/>
    <property type="match status" value="1"/>
</dbReference>
<sequence>MRKIYQTLFNGLIILVSSCGFIFAFATAARLITFLSSIPSDIYDKEEKEGSEGSTLWALTINMALLCSFMFQHSVMAKPLLKKAIYSSTFQVIERSIYIIVTSFVLQCVMKYWQPIVWIKLWHFDTSGTLMWSAFTAVHCIAWAMIYVGVLMMDIAELLGVKQIYYNLRGLPDPLSLKSIELRRLYRHMRHPSFTAFCLLFWIFPVMSLDRLILAVLWTLYMMVAWNVDHFDYIYQSQQLKRKMFEMENSKITHIYYS</sequence>
<gene>
    <name evidence="9" type="ORF">L9F63_008048</name>
</gene>
<evidence type="ECO:0000256" key="3">
    <source>
        <dbReference type="ARBA" id="ARBA00022692"/>
    </source>
</evidence>
<keyword evidence="10" id="KW-1185">Reference proteome</keyword>
<feature type="transmembrane region" description="Helical" evidence="8">
    <location>
        <begin position="134"/>
        <end position="153"/>
    </location>
</feature>
<evidence type="ECO:0000256" key="2">
    <source>
        <dbReference type="ARBA" id="ARBA00010631"/>
    </source>
</evidence>
<dbReference type="Gene3D" id="1.20.120.1630">
    <property type="match status" value="1"/>
</dbReference>
<feature type="transmembrane region" description="Helical" evidence="8">
    <location>
        <begin position="192"/>
        <end position="209"/>
    </location>
</feature>
<comment type="subcellular location">
    <subcellularLocation>
        <location evidence="1">Nucleus inner membrane</location>
        <topology evidence="1">Multi-pass membrane protein</topology>
    </subcellularLocation>
</comment>
<dbReference type="Proteomes" id="UP001233999">
    <property type="component" value="Unassembled WGS sequence"/>
</dbReference>
<keyword evidence="5 8" id="KW-0472">Membrane</keyword>
<evidence type="ECO:0000256" key="4">
    <source>
        <dbReference type="ARBA" id="ARBA00022989"/>
    </source>
</evidence>
<dbReference type="InterPro" id="IPR033580">
    <property type="entry name" value="Nurim-like"/>
</dbReference>
<evidence type="ECO:0000313" key="10">
    <source>
        <dbReference type="Proteomes" id="UP001233999"/>
    </source>
</evidence>
<dbReference type="EMBL" id="JASPKZ010010262">
    <property type="protein sequence ID" value="KAJ9574784.1"/>
    <property type="molecule type" value="Genomic_DNA"/>
</dbReference>
<evidence type="ECO:0000256" key="5">
    <source>
        <dbReference type="ARBA" id="ARBA00023136"/>
    </source>
</evidence>
<evidence type="ECO:0000256" key="1">
    <source>
        <dbReference type="ARBA" id="ARBA00004473"/>
    </source>
</evidence>
<dbReference type="PANTHER" id="PTHR31040:SF1">
    <property type="entry name" value="NURIM"/>
    <property type="match status" value="1"/>
</dbReference>
<dbReference type="AlphaFoldDB" id="A0AAD8E2X7"/>
<evidence type="ECO:0000313" key="9">
    <source>
        <dbReference type="EMBL" id="KAJ9574784.1"/>
    </source>
</evidence>
<reference evidence="9" key="2">
    <citation type="submission" date="2023-05" db="EMBL/GenBank/DDBJ databases">
        <authorList>
            <person name="Fouks B."/>
        </authorList>
    </citation>
    <scope>NUCLEOTIDE SEQUENCE</scope>
    <source>
        <strain evidence="9">Stay&amp;Tobe</strain>
        <tissue evidence="9">Testes</tissue>
    </source>
</reference>
<accession>A0AAD8E2X7</accession>
<keyword evidence="4 8" id="KW-1133">Transmembrane helix</keyword>
<dbReference type="GO" id="GO:0005637">
    <property type="term" value="C:nuclear inner membrane"/>
    <property type="evidence" value="ECO:0007669"/>
    <property type="project" value="UniProtKB-SubCell"/>
</dbReference>
<reference evidence="9" key="1">
    <citation type="journal article" date="2023" name="IScience">
        <title>Live-bearing cockroach genome reveals convergent evolutionary mechanisms linked to viviparity in insects and beyond.</title>
        <authorList>
            <person name="Fouks B."/>
            <person name="Harrison M.C."/>
            <person name="Mikhailova A.A."/>
            <person name="Marchal E."/>
            <person name="English S."/>
            <person name="Carruthers M."/>
            <person name="Jennings E.C."/>
            <person name="Chiamaka E.L."/>
            <person name="Frigard R.A."/>
            <person name="Pippel M."/>
            <person name="Attardo G.M."/>
            <person name="Benoit J.B."/>
            <person name="Bornberg-Bauer E."/>
            <person name="Tobe S.S."/>
        </authorList>
    </citation>
    <scope>NUCLEOTIDE SEQUENCE</scope>
    <source>
        <strain evidence="9">Stay&amp;Tobe</strain>
    </source>
</reference>
<proteinExistence type="inferred from homology"/>
<feature type="transmembrane region" description="Helical" evidence="8">
    <location>
        <begin position="96"/>
        <end position="114"/>
    </location>
</feature>
<feature type="transmembrane region" description="Helical" evidence="8">
    <location>
        <begin position="12"/>
        <end position="35"/>
    </location>
</feature>